<organism evidence="3 4">
    <name type="scientific">Streptomyces yokosukanensis</name>
    <dbReference type="NCBI Taxonomy" id="67386"/>
    <lineage>
        <taxon>Bacteria</taxon>
        <taxon>Bacillati</taxon>
        <taxon>Actinomycetota</taxon>
        <taxon>Actinomycetes</taxon>
        <taxon>Kitasatosporales</taxon>
        <taxon>Streptomycetaceae</taxon>
        <taxon>Streptomyces</taxon>
    </lineage>
</organism>
<accession>A0A101NUJ2</accession>
<evidence type="ECO:0000259" key="2">
    <source>
        <dbReference type="Pfam" id="PF13276"/>
    </source>
</evidence>
<dbReference type="Pfam" id="PF13276">
    <property type="entry name" value="HTH_21"/>
    <property type="match status" value="1"/>
</dbReference>
<dbReference type="Proteomes" id="UP000053127">
    <property type="component" value="Unassembled WGS sequence"/>
</dbReference>
<evidence type="ECO:0000313" key="3">
    <source>
        <dbReference type="EMBL" id="KUM99469.1"/>
    </source>
</evidence>
<proteinExistence type="predicted"/>
<gene>
    <name evidence="3" type="ORF">AQI95_38765</name>
</gene>
<name>A0A101NUJ2_9ACTN</name>
<dbReference type="InterPro" id="IPR050900">
    <property type="entry name" value="Transposase_IS3/IS150/IS904"/>
</dbReference>
<reference evidence="3 4" key="1">
    <citation type="submission" date="2015-10" db="EMBL/GenBank/DDBJ databases">
        <title>Draft genome sequence of Streptomyces yokosukanensis DSM 40224, type strain for the species Streptomyces yokosukanensis.</title>
        <authorList>
            <person name="Ruckert C."/>
            <person name="Winkler A."/>
            <person name="Kalinowski J."/>
            <person name="Kampfer P."/>
            <person name="Glaeser S."/>
        </authorList>
    </citation>
    <scope>NUCLEOTIDE SEQUENCE [LARGE SCALE GENOMIC DNA]</scope>
    <source>
        <strain evidence="3 4">DSM 40224</strain>
    </source>
</reference>
<dbReference type="OrthoDB" id="4331726at2"/>
<dbReference type="InterPro" id="IPR025948">
    <property type="entry name" value="HTH-like_dom"/>
</dbReference>
<comment type="caution">
    <text evidence="3">The sequence shown here is derived from an EMBL/GenBank/DDBJ whole genome shotgun (WGS) entry which is preliminary data.</text>
</comment>
<protein>
    <recommendedName>
        <fullName evidence="2">HTH-like domain-containing protein</fullName>
    </recommendedName>
</protein>
<keyword evidence="4" id="KW-1185">Reference proteome</keyword>
<evidence type="ECO:0000313" key="4">
    <source>
        <dbReference type="Proteomes" id="UP000053127"/>
    </source>
</evidence>
<dbReference type="AlphaFoldDB" id="A0A101NUJ2"/>
<dbReference type="PANTHER" id="PTHR46889">
    <property type="entry name" value="TRANSPOSASE INSF FOR INSERTION SEQUENCE IS3B-RELATED"/>
    <property type="match status" value="1"/>
</dbReference>
<dbReference type="STRING" id="67386.AQI95_38765"/>
<feature type="region of interest" description="Disordered" evidence="1">
    <location>
        <begin position="107"/>
        <end position="154"/>
    </location>
</feature>
<evidence type="ECO:0000256" key="1">
    <source>
        <dbReference type="SAM" id="MobiDB-lite"/>
    </source>
</evidence>
<dbReference type="PANTHER" id="PTHR46889:SF4">
    <property type="entry name" value="TRANSPOSASE INSO FOR INSERTION SEQUENCE ELEMENT IS911B-RELATED"/>
    <property type="match status" value="1"/>
</dbReference>
<sequence length="154" mass="17066">MRYAFIDAVKAAETYPSDHGATLTCRVLGVSRSGHYAYVAARPAAEEQARQEHKLVAEIRHIHDALRRAYGAPRITAALRRNGHHVNHKRGERMMPEHGIRAITRRRRRGLTRPDRKAAPSPDLVGDSTSVQPGAKLVPDITCPCRPAGDISPR</sequence>
<dbReference type="EMBL" id="LMWN01000063">
    <property type="protein sequence ID" value="KUM99469.1"/>
    <property type="molecule type" value="Genomic_DNA"/>
</dbReference>
<feature type="domain" description="HTH-like" evidence="2">
    <location>
        <begin position="52"/>
        <end position="108"/>
    </location>
</feature>